<dbReference type="RefSeq" id="WP_078110736.1">
    <property type="nucleotide sequence ID" value="NZ_CP065424.1"/>
</dbReference>
<evidence type="ECO:0000313" key="1">
    <source>
        <dbReference type="EMBL" id="OOP67314.1"/>
    </source>
</evidence>
<name>A0A8E2LEM8_9BACI</name>
<gene>
    <name evidence="1" type="ORF">BWZ43_16405</name>
</gene>
<keyword evidence="2" id="KW-1185">Reference proteome</keyword>
<dbReference type="EMBL" id="MTLA01000208">
    <property type="protein sequence ID" value="OOP67314.1"/>
    <property type="molecule type" value="Genomic_DNA"/>
</dbReference>
<reference evidence="1 2" key="1">
    <citation type="submission" date="2017-01" db="EMBL/GenBank/DDBJ databases">
        <title>Draft genome sequence of Bacillus oleronius.</title>
        <authorList>
            <person name="Allam M."/>
        </authorList>
    </citation>
    <scope>NUCLEOTIDE SEQUENCE [LARGE SCALE GENOMIC DNA]</scope>
    <source>
        <strain evidence="1 2">DSM 9356</strain>
    </source>
</reference>
<accession>A0A8E2LEM8</accession>
<organism evidence="1 2">
    <name type="scientific">Heyndrickxia oleronia</name>
    <dbReference type="NCBI Taxonomy" id="38875"/>
    <lineage>
        <taxon>Bacteria</taxon>
        <taxon>Bacillati</taxon>
        <taxon>Bacillota</taxon>
        <taxon>Bacilli</taxon>
        <taxon>Bacillales</taxon>
        <taxon>Bacillaceae</taxon>
        <taxon>Heyndrickxia</taxon>
    </lineage>
</organism>
<comment type="caution">
    <text evidence="1">The sequence shown here is derived from an EMBL/GenBank/DDBJ whole genome shotgun (WGS) entry which is preliminary data.</text>
</comment>
<evidence type="ECO:0000313" key="2">
    <source>
        <dbReference type="Proteomes" id="UP000189761"/>
    </source>
</evidence>
<proteinExistence type="predicted"/>
<dbReference type="Proteomes" id="UP000189761">
    <property type="component" value="Unassembled WGS sequence"/>
</dbReference>
<protein>
    <submittedName>
        <fullName evidence="1">Uncharacterized protein</fullName>
    </submittedName>
</protein>
<dbReference type="AlphaFoldDB" id="A0A8E2LEM8"/>
<sequence length="69" mass="7897">MKNDSGMTHVIDQTVNKVPNILFVDNKLSVLGGFGYPWDIDEFTKLNTISYKKKIEKGRFIGARFLSLF</sequence>